<comment type="caution">
    <text evidence="8">The sequence shown here is derived from an EMBL/GenBank/DDBJ whole genome shotgun (WGS) entry which is preliminary data.</text>
</comment>
<dbReference type="SUPFAM" id="SSF56235">
    <property type="entry name" value="N-terminal nucleophile aminohydrolases (Ntn hydrolases)"/>
    <property type="match status" value="1"/>
</dbReference>
<dbReference type="Proteomes" id="UP000032101">
    <property type="component" value="Unassembled WGS sequence"/>
</dbReference>
<dbReference type="Gene3D" id="2.30.120.10">
    <property type="match status" value="1"/>
</dbReference>
<dbReference type="Pfam" id="PF01804">
    <property type="entry name" value="Penicil_amidase"/>
    <property type="match status" value="1"/>
</dbReference>
<keyword evidence="5" id="KW-0378">Hydrolase</keyword>
<dbReference type="MEROPS" id="S45.004"/>
<evidence type="ECO:0000256" key="1">
    <source>
        <dbReference type="ARBA" id="ARBA00004418"/>
    </source>
</evidence>
<organism evidence="8 9">
    <name type="scientific">Pseudomonas fluorescens</name>
    <dbReference type="NCBI Taxonomy" id="294"/>
    <lineage>
        <taxon>Bacteria</taxon>
        <taxon>Pseudomonadati</taxon>
        <taxon>Pseudomonadota</taxon>
        <taxon>Gammaproteobacteria</taxon>
        <taxon>Pseudomonadales</taxon>
        <taxon>Pseudomonadaceae</taxon>
        <taxon>Pseudomonas</taxon>
    </lineage>
</organism>
<evidence type="ECO:0000256" key="5">
    <source>
        <dbReference type="ARBA" id="ARBA00022801"/>
    </source>
</evidence>
<dbReference type="InterPro" id="IPR043147">
    <property type="entry name" value="Penicillin_amidase_A-knob"/>
</dbReference>
<dbReference type="PANTHER" id="PTHR34218:SF3">
    <property type="entry name" value="ACYL-HOMOSERINE LACTONE ACYLASE PVDQ"/>
    <property type="match status" value="1"/>
</dbReference>
<sequence>MSGQLSRMALAGAFMGVALGLSPVVVAHDDLAQASAEIRRTRFGVPHIRAQDERGLGYGIGYAYAQDNLCLLANEIVTVNGQRSRYFGPEQLTVEQRENRVSDVFFNWLNTPQAVSGFWQAQTPPVQQRIEGYVAGYNRALAERKATGLPVECASEWVRPITALDLVKLTRRLLVEGGVGQFAEALAGAQPPQASALNGAVANDFADAATRQQRFALERGSNALAIGSERSFNGRGMLLANPHFPWVGGMRFYQMHLTIPGKLDVMGAALPGLPVINIGFSQHLAWTHTVDTSKHFTLYRLQLDPKDPTRYLIDGQSVPMSQQAVTVDVKQPDGQVKAVSRVVYGSQFGPIVQWPGKLDWDNRFAFSLRDANLDNDRVLEQWHAMNQAVSLKDLQGSVHRIQGIPWVNTLAVDDQGQSLYMNLSVVPNVNAAKLARCSDPRAGLQLIVLDGSRSECAWDVDPNAAQQGIYAADQLPQLLRRDYVQNSNDSAWMVNPAQPLTGYSPLISQHGQPLGLRSRFALDRLGSLAKDGAVKVEDLQRMVMDDRVYLADQVVPDLLGACAAEAGKDAAAIAEACASLKTWDRTAGLHSGLGFVHFQHIMERVQALPESWRVAFDPKDPQHTP</sequence>
<dbReference type="OrthoDB" id="9760084at2"/>
<dbReference type="Gene3D" id="3.60.20.10">
    <property type="entry name" value="Glutamine Phosphoribosylpyrophosphate, subunit 1, domain 1"/>
    <property type="match status" value="1"/>
</dbReference>
<dbReference type="RefSeq" id="WP_042731968.1">
    <property type="nucleotide sequence ID" value="NZ_JXNZ01000271.1"/>
</dbReference>
<accession>A0A0D0MP77</accession>
<proteinExistence type="inferred from homology"/>
<comment type="subcellular location">
    <subcellularLocation>
        <location evidence="1">Periplasm</location>
    </subcellularLocation>
</comment>
<dbReference type="InterPro" id="IPR023343">
    <property type="entry name" value="Penicillin_amidase_dom1"/>
</dbReference>
<evidence type="ECO:0000256" key="3">
    <source>
        <dbReference type="ARBA" id="ARBA00022729"/>
    </source>
</evidence>
<keyword evidence="6" id="KW-0865">Zymogen</keyword>
<dbReference type="PANTHER" id="PTHR34218">
    <property type="entry name" value="PEPTIDASE S45 PENICILLIN AMIDASE"/>
    <property type="match status" value="1"/>
</dbReference>
<feature type="signal peptide" evidence="7">
    <location>
        <begin position="1"/>
        <end position="27"/>
    </location>
</feature>
<evidence type="ECO:0000256" key="6">
    <source>
        <dbReference type="ARBA" id="ARBA00023145"/>
    </source>
</evidence>
<evidence type="ECO:0000256" key="4">
    <source>
        <dbReference type="ARBA" id="ARBA00022764"/>
    </source>
</evidence>
<comment type="similarity">
    <text evidence="2">Belongs to the peptidase S45 family.</text>
</comment>
<keyword evidence="4" id="KW-0574">Periplasm</keyword>
<dbReference type="Gene3D" id="1.10.439.10">
    <property type="entry name" value="Penicillin Amidohydrolase, domain 1"/>
    <property type="match status" value="1"/>
</dbReference>
<evidence type="ECO:0000313" key="8">
    <source>
        <dbReference type="EMBL" id="KIQ57170.1"/>
    </source>
</evidence>
<feature type="non-terminal residue" evidence="8">
    <location>
        <position position="625"/>
    </location>
</feature>
<dbReference type="GO" id="GO:0042597">
    <property type="term" value="C:periplasmic space"/>
    <property type="evidence" value="ECO:0007669"/>
    <property type="project" value="UniProtKB-SubCell"/>
</dbReference>
<dbReference type="Gene3D" id="1.10.1400.10">
    <property type="match status" value="1"/>
</dbReference>
<evidence type="ECO:0000313" key="9">
    <source>
        <dbReference type="Proteomes" id="UP000032101"/>
    </source>
</evidence>
<dbReference type="InterPro" id="IPR002692">
    <property type="entry name" value="S45"/>
</dbReference>
<gene>
    <name evidence="8" type="ORF">RL74_22265</name>
</gene>
<evidence type="ECO:0000256" key="7">
    <source>
        <dbReference type="SAM" id="SignalP"/>
    </source>
</evidence>
<dbReference type="GO" id="GO:0017000">
    <property type="term" value="P:antibiotic biosynthetic process"/>
    <property type="evidence" value="ECO:0007669"/>
    <property type="project" value="InterPro"/>
</dbReference>
<dbReference type="AlphaFoldDB" id="A0A0D0MP77"/>
<protein>
    <submittedName>
        <fullName evidence="8">Acyl-homoserine lactone acylase subunit beta</fullName>
    </submittedName>
</protein>
<dbReference type="CDD" id="cd01936">
    <property type="entry name" value="Ntn_CA"/>
    <property type="match status" value="1"/>
</dbReference>
<reference evidence="8 9" key="1">
    <citation type="submission" date="2015-01" db="EMBL/GenBank/DDBJ databases">
        <title>Draft Genome Sequence of the Biocontrol and Plant Growth-Promoting Rhizobacteria (PGPR) Pseudomonas fluorescens UM270.</title>
        <authorList>
            <person name="Hernandez-Salmeron J.E."/>
            <person name="Santoyo G."/>
            <person name="Moreno-Hagelsieb G."/>
            <person name="Hernandez-Leon R."/>
        </authorList>
    </citation>
    <scope>NUCLEOTIDE SEQUENCE [LARGE SCALE GENOMIC DNA]</scope>
    <source>
        <strain evidence="8 9">UM270</strain>
    </source>
</reference>
<name>A0A0D0MP77_PSEFL</name>
<evidence type="ECO:0000256" key="2">
    <source>
        <dbReference type="ARBA" id="ARBA00006586"/>
    </source>
</evidence>
<dbReference type="InterPro" id="IPR043146">
    <property type="entry name" value="Penicillin_amidase_N_B-knob"/>
</dbReference>
<dbReference type="GO" id="GO:0016811">
    <property type="term" value="F:hydrolase activity, acting on carbon-nitrogen (but not peptide) bonds, in linear amides"/>
    <property type="evidence" value="ECO:0007669"/>
    <property type="project" value="InterPro"/>
</dbReference>
<dbReference type="InterPro" id="IPR029055">
    <property type="entry name" value="Ntn_hydrolases_N"/>
</dbReference>
<dbReference type="EMBL" id="JXNZ01000271">
    <property type="protein sequence ID" value="KIQ57170.1"/>
    <property type="molecule type" value="Genomic_DNA"/>
</dbReference>
<feature type="chain" id="PRO_5002228249" evidence="7">
    <location>
        <begin position="28"/>
        <end position="625"/>
    </location>
</feature>
<keyword evidence="3 7" id="KW-0732">Signal</keyword>